<reference evidence="5" key="1">
    <citation type="submission" date="2021-01" db="EMBL/GenBank/DDBJ databases">
        <authorList>
            <consortium name="Genoscope - CEA"/>
            <person name="William W."/>
        </authorList>
    </citation>
    <scope>NUCLEOTIDE SEQUENCE</scope>
</reference>
<dbReference type="OMA" id="LQFEAIW"/>
<sequence length="484" mass="55461">MSEFERNLGPIQEQNDDQLLKLIPESLPDEIKQALKSSADNLSKQEAQQEKFEEYIYKVNSDDIVTQYSGLNRCRKLLSNAQMAAPTEQMIEMFLQTRVHLKIFDIAKNTNIPLVKYEALWIICNIGFGTQKQIQTILDNDGISILFTALESEYDEIVELGVWGLANIAGDNLKFRDMLLQKGVLKPFIHLAQKYKVRMEGTKNSHILKTIVWAFSNLSRGKSIPNKIFSKDLLSILCQIIIGTDDEEMLNDACWSLSYLSQDENLIGILIKERVTEKLIILMQSENPKIVILALRTVGNILTGNEEQTDTVLNFGVIQIFEKLLHNKSQNIRKEVCWSLSNIAAGNSSQVKQVIRNDQLFNSVYLSLANGSPEIIEQISFLLSNSVVNAELQDIDYLVNQHQYLQKMSTLLDMDQKVIINVTLDGIFEMIKRVQYDERLEQYKKLIVDSQIMKKVDKYLKHPTKETSKKARQVFEIFQSINNS</sequence>
<evidence type="ECO:0000313" key="5">
    <source>
        <dbReference type="EMBL" id="CAD8172930.1"/>
    </source>
</evidence>
<keyword evidence="1 4" id="KW-0813">Transport</keyword>
<dbReference type="EMBL" id="CAJJDP010000060">
    <property type="protein sequence ID" value="CAD8172930.1"/>
    <property type="molecule type" value="Genomic_DNA"/>
</dbReference>
<comment type="caution">
    <text evidence="5">The sequence shown here is derived from an EMBL/GenBank/DDBJ whole genome shotgun (WGS) entry which is preliminary data.</text>
</comment>
<dbReference type="AlphaFoldDB" id="A0A8S1V6E8"/>
<organism evidence="5 6">
    <name type="scientific">Paramecium octaurelia</name>
    <dbReference type="NCBI Taxonomy" id="43137"/>
    <lineage>
        <taxon>Eukaryota</taxon>
        <taxon>Sar</taxon>
        <taxon>Alveolata</taxon>
        <taxon>Ciliophora</taxon>
        <taxon>Intramacronucleata</taxon>
        <taxon>Oligohymenophorea</taxon>
        <taxon>Peniculida</taxon>
        <taxon>Parameciidae</taxon>
        <taxon>Paramecium</taxon>
    </lineage>
</organism>
<evidence type="ECO:0000313" key="6">
    <source>
        <dbReference type="Proteomes" id="UP000683925"/>
    </source>
</evidence>
<dbReference type="SMART" id="SM00185">
    <property type="entry name" value="ARM"/>
    <property type="match status" value="5"/>
</dbReference>
<dbReference type="InterPro" id="IPR024931">
    <property type="entry name" value="Importin_alpha"/>
</dbReference>
<dbReference type="Proteomes" id="UP000683925">
    <property type="component" value="Unassembled WGS sequence"/>
</dbReference>
<evidence type="ECO:0000256" key="4">
    <source>
        <dbReference type="PIRNR" id="PIRNR005673"/>
    </source>
</evidence>
<evidence type="ECO:0000256" key="2">
    <source>
        <dbReference type="ARBA" id="ARBA00022737"/>
    </source>
</evidence>
<name>A0A8S1V6E8_PAROT</name>
<dbReference type="PANTHER" id="PTHR23316">
    <property type="entry name" value="IMPORTIN ALPHA"/>
    <property type="match status" value="1"/>
</dbReference>
<gene>
    <name evidence="5" type="ORF">POCTA_138.1.T0610057</name>
</gene>
<dbReference type="PIRSF" id="PIRSF005673">
    <property type="entry name" value="Importin_alpha"/>
    <property type="match status" value="1"/>
</dbReference>
<dbReference type="Pfam" id="PF00514">
    <property type="entry name" value="Arm"/>
    <property type="match status" value="1"/>
</dbReference>
<keyword evidence="3 4" id="KW-0653">Protein transport</keyword>
<accession>A0A8S1V6E8</accession>
<dbReference type="GO" id="GO:0015031">
    <property type="term" value="P:protein transport"/>
    <property type="evidence" value="ECO:0007669"/>
    <property type="project" value="UniProtKB-KW"/>
</dbReference>
<dbReference type="InterPro" id="IPR000225">
    <property type="entry name" value="Armadillo"/>
</dbReference>
<protein>
    <recommendedName>
        <fullName evidence="4">Importin subunit alpha</fullName>
    </recommendedName>
</protein>
<evidence type="ECO:0000256" key="1">
    <source>
        <dbReference type="ARBA" id="ARBA00022448"/>
    </source>
</evidence>
<comment type="similarity">
    <text evidence="4">Belongs to the importin alpha family.</text>
</comment>
<keyword evidence="2" id="KW-0677">Repeat</keyword>
<dbReference type="OrthoDB" id="29145at2759"/>
<proteinExistence type="inferred from homology"/>
<keyword evidence="6" id="KW-1185">Reference proteome</keyword>
<evidence type="ECO:0000256" key="3">
    <source>
        <dbReference type="ARBA" id="ARBA00022927"/>
    </source>
</evidence>